<protein>
    <submittedName>
        <fullName evidence="1">Uncharacterized protein</fullName>
    </submittedName>
</protein>
<gene>
    <name evidence="1" type="ORF">JMJ77_007220</name>
</gene>
<evidence type="ECO:0000313" key="1">
    <source>
        <dbReference type="EMBL" id="KAG7054745.1"/>
    </source>
</evidence>
<dbReference type="EMBL" id="JAESDN010000002">
    <property type="protein sequence ID" value="KAG7054745.1"/>
    <property type="molecule type" value="Genomic_DNA"/>
</dbReference>
<name>A0A9P7UL16_9PEZI</name>
<proteinExistence type="predicted"/>
<dbReference type="AlphaFoldDB" id="A0A9P7UL16"/>
<sequence>LSASSPSRRPSGPSGISTSSFPSARAFFARVCPRGSFPRQGPGASPPRLPCIFLRPSGSVALTRTIRTIEMQLSSVASARFTLPCVSPSPPCPRQTMLRHSRTPKSMQFQFCPYKLRLFSGSQALPTSAMYIAPDGSRKTALARVAELPDVRMVSLQRGISFLERSPASSCA</sequence>
<comment type="caution">
    <text evidence="1">The sequence shown here is derived from an EMBL/GenBank/DDBJ whole genome shotgun (WGS) entry which is preliminary data.</text>
</comment>
<keyword evidence="2" id="KW-1185">Reference proteome</keyword>
<dbReference type="Proteomes" id="UP000699042">
    <property type="component" value="Unassembled WGS sequence"/>
</dbReference>
<accession>A0A9P7UL16</accession>
<feature type="non-terminal residue" evidence="1">
    <location>
        <position position="1"/>
    </location>
</feature>
<evidence type="ECO:0000313" key="2">
    <source>
        <dbReference type="Proteomes" id="UP000699042"/>
    </source>
</evidence>
<reference evidence="1" key="1">
    <citation type="submission" date="2021-05" db="EMBL/GenBank/DDBJ databases">
        <title>Comparative genomics of three Colletotrichum scovillei strains and genetic complementation revealed genes involved fungal growth and virulence on chili pepper.</title>
        <authorList>
            <person name="Hsieh D.-K."/>
            <person name="Chuang S.-C."/>
            <person name="Chen C.-Y."/>
            <person name="Chao Y.-T."/>
            <person name="Lu M.-Y.J."/>
            <person name="Lee M.-H."/>
            <person name="Shih M.-C."/>
        </authorList>
    </citation>
    <scope>NUCLEOTIDE SEQUENCE</scope>
    <source>
        <strain evidence="1">Coll-153</strain>
    </source>
</reference>
<organism evidence="1 2">
    <name type="scientific">Colletotrichum scovillei</name>
    <dbReference type="NCBI Taxonomy" id="1209932"/>
    <lineage>
        <taxon>Eukaryota</taxon>
        <taxon>Fungi</taxon>
        <taxon>Dikarya</taxon>
        <taxon>Ascomycota</taxon>
        <taxon>Pezizomycotina</taxon>
        <taxon>Sordariomycetes</taxon>
        <taxon>Hypocreomycetidae</taxon>
        <taxon>Glomerellales</taxon>
        <taxon>Glomerellaceae</taxon>
        <taxon>Colletotrichum</taxon>
        <taxon>Colletotrichum acutatum species complex</taxon>
    </lineage>
</organism>